<accession>J9FQX7</accession>
<proteinExistence type="predicted"/>
<dbReference type="EMBL" id="AMCI01004801">
    <property type="protein sequence ID" value="EJW97366.1"/>
    <property type="molecule type" value="Genomic_DNA"/>
</dbReference>
<reference evidence="1" key="1">
    <citation type="journal article" date="2012" name="PLoS ONE">
        <title>Gene sets for utilization of primary and secondary nutrition supplies in the distal gut of endangered iberian lynx.</title>
        <authorList>
            <person name="Alcaide M."/>
            <person name="Messina E."/>
            <person name="Richter M."/>
            <person name="Bargiela R."/>
            <person name="Peplies J."/>
            <person name="Huws S.A."/>
            <person name="Newbold C.J."/>
            <person name="Golyshin P.N."/>
            <person name="Simon M.A."/>
            <person name="Lopez G."/>
            <person name="Yakimov M.M."/>
            <person name="Ferrer M."/>
        </authorList>
    </citation>
    <scope>NUCLEOTIDE SEQUENCE</scope>
</reference>
<organism evidence="1">
    <name type="scientific">gut metagenome</name>
    <dbReference type="NCBI Taxonomy" id="749906"/>
    <lineage>
        <taxon>unclassified sequences</taxon>
        <taxon>metagenomes</taxon>
        <taxon>organismal metagenomes</taxon>
    </lineage>
</organism>
<evidence type="ECO:0000313" key="1">
    <source>
        <dbReference type="EMBL" id="EJW97366.1"/>
    </source>
</evidence>
<feature type="non-terminal residue" evidence="1">
    <location>
        <position position="32"/>
    </location>
</feature>
<gene>
    <name evidence="1" type="ORF">EVA_14527</name>
</gene>
<protein>
    <submittedName>
        <fullName evidence="1">Uncharacterized protein</fullName>
    </submittedName>
</protein>
<sequence length="32" mass="3557">MKILADANSSLLDYMVFPTGTVINVPELPEDY</sequence>
<dbReference type="AlphaFoldDB" id="J9FQX7"/>
<comment type="caution">
    <text evidence="1">The sequence shown here is derived from an EMBL/GenBank/DDBJ whole genome shotgun (WGS) entry which is preliminary data.</text>
</comment>
<name>J9FQX7_9ZZZZ</name>